<gene>
    <name evidence="9" type="primary">TAH18</name>
    <name evidence="12" type="ORF">K437DRAFT_239658</name>
</gene>
<dbReference type="GO" id="GO:0160246">
    <property type="term" value="F:NADPH-iron-sulfur [2Fe-2S] protein oxidoreductase activity"/>
    <property type="evidence" value="ECO:0007669"/>
    <property type="project" value="InterPro"/>
</dbReference>
<dbReference type="SUPFAM" id="SSF52343">
    <property type="entry name" value="Ferredoxin reductase-like, C-terminal NADP-linked domain"/>
    <property type="match status" value="1"/>
</dbReference>
<feature type="binding site" evidence="9">
    <location>
        <position position="535"/>
    </location>
    <ligand>
        <name>NADP(+)</name>
        <dbReference type="ChEBI" id="CHEBI:58349"/>
    </ligand>
</feature>
<dbReference type="Pfam" id="PF00175">
    <property type="entry name" value="NAD_binding_1"/>
    <property type="match status" value="1"/>
</dbReference>
<dbReference type="OrthoDB" id="1856718at2759"/>
<dbReference type="SUPFAM" id="SSF52218">
    <property type="entry name" value="Flavoproteins"/>
    <property type="match status" value="1"/>
</dbReference>
<dbReference type="RefSeq" id="XP_013240981.1">
    <property type="nucleotide sequence ID" value="XM_013385527.1"/>
</dbReference>
<keyword evidence="8 9" id="KW-0560">Oxidoreductase</keyword>
<dbReference type="InterPro" id="IPR023173">
    <property type="entry name" value="NADPH_Cyt_P450_Rdtase_alpha"/>
</dbReference>
<feature type="binding site" evidence="9">
    <location>
        <begin position="626"/>
        <end position="630"/>
    </location>
    <ligand>
        <name>NADP(+)</name>
        <dbReference type="ChEBI" id="CHEBI:58349"/>
    </ligand>
</feature>
<dbReference type="GO" id="GO:0050661">
    <property type="term" value="F:NADP binding"/>
    <property type="evidence" value="ECO:0007669"/>
    <property type="project" value="UniProtKB-UniRule"/>
</dbReference>
<comment type="cofactor">
    <cofactor evidence="1 9">
        <name>FMN</name>
        <dbReference type="ChEBI" id="CHEBI:58210"/>
    </cofactor>
</comment>
<keyword evidence="6 9" id="KW-0274">FAD</keyword>
<feature type="domain" description="Flavodoxin-like" evidence="10">
    <location>
        <begin position="20"/>
        <end position="165"/>
    </location>
</feature>
<dbReference type="GO" id="GO:0016226">
    <property type="term" value="P:iron-sulfur cluster assembly"/>
    <property type="evidence" value="ECO:0007669"/>
    <property type="project" value="UniProtKB-UniRule"/>
</dbReference>
<dbReference type="Gene3D" id="2.40.30.10">
    <property type="entry name" value="Translation factors"/>
    <property type="match status" value="1"/>
</dbReference>
<evidence type="ECO:0000256" key="4">
    <source>
        <dbReference type="ARBA" id="ARBA00022630"/>
    </source>
</evidence>
<dbReference type="InParanoid" id="A0A066VL08"/>
<dbReference type="EMBL" id="JMSN01000107">
    <property type="protein sequence ID" value="KDN39260.1"/>
    <property type="molecule type" value="Genomic_DNA"/>
</dbReference>
<feature type="binding site" evidence="9">
    <location>
        <begin position="618"/>
        <end position="619"/>
    </location>
    <ligand>
        <name>NADP(+)</name>
        <dbReference type="ChEBI" id="CHEBI:58349"/>
    </ligand>
</feature>
<dbReference type="PANTHER" id="PTHR19384">
    <property type="entry name" value="NITRIC OXIDE SYNTHASE-RELATED"/>
    <property type="match status" value="1"/>
</dbReference>
<dbReference type="PROSITE" id="PS51384">
    <property type="entry name" value="FAD_FR"/>
    <property type="match status" value="1"/>
</dbReference>
<accession>A0A066VL08</accession>
<dbReference type="Gene3D" id="1.20.990.10">
    <property type="entry name" value="NADPH-cytochrome p450 Reductase, Chain A, domain 3"/>
    <property type="match status" value="1"/>
</dbReference>
<keyword evidence="5 9" id="KW-0288">FMN</keyword>
<comment type="catalytic activity">
    <reaction evidence="9">
        <text>2 oxidized [2Fe-2S]-[protein] + NADPH = 2 reduced [2Fe-2S]-[protein] + NADP(+) + H(+)</text>
        <dbReference type="Rhea" id="RHEA:67716"/>
        <dbReference type="Rhea" id="RHEA-COMP:17327"/>
        <dbReference type="Rhea" id="RHEA-COMP:17328"/>
        <dbReference type="ChEBI" id="CHEBI:15378"/>
        <dbReference type="ChEBI" id="CHEBI:33737"/>
        <dbReference type="ChEBI" id="CHEBI:33738"/>
        <dbReference type="ChEBI" id="CHEBI:57783"/>
        <dbReference type="ChEBI" id="CHEBI:58349"/>
    </reaction>
</comment>
<feature type="binding site" evidence="9">
    <location>
        <begin position="26"/>
        <end position="31"/>
    </location>
    <ligand>
        <name>FMN</name>
        <dbReference type="ChEBI" id="CHEBI:58210"/>
    </ligand>
</feature>
<dbReference type="InterPro" id="IPR001709">
    <property type="entry name" value="Flavoprot_Pyr_Nucl_cyt_Rdtase"/>
</dbReference>
<evidence type="ECO:0000256" key="5">
    <source>
        <dbReference type="ARBA" id="ARBA00022643"/>
    </source>
</evidence>
<feature type="binding site" evidence="9">
    <location>
        <begin position="435"/>
        <end position="438"/>
    </location>
    <ligand>
        <name>FAD</name>
        <dbReference type="ChEBI" id="CHEBI:57692"/>
    </ligand>
</feature>
<dbReference type="HOGENOM" id="CLU_001570_17_6_1"/>
<dbReference type="InterPro" id="IPR001094">
    <property type="entry name" value="Flavdoxin-like"/>
</dbReference>
<comment type="function">
    <text evidence="9">NADPH-dependent reductase which is a central component of the cytosolic iron-sulfur (Fe-S) protein assembly (CIA) machinery. Transfers electrons from NADPH via its FAD and FMN prosthetic groups to the [2Fe-2S] cluster of DRE2, another key component of the CIA machinery. In turn, this reduced cluster provides electrons for assembly of cytosolic iron-sulfur cluster proteins. Positively controls H(2)O(2)-induced cell death.</text>
</comment>
<dbReference type="PROSITE" id="PS50902">
    <property type="entry name" value="FLAVODOXIN_LIKE"/>
    <property type="match status" value="1"/>
</dbReference>
<evidence type="ECO:0000256" key="7">
    <source>
        <dbReference type="ARBA" id="ARBA00022857"/>
    </source>
</evidence>
<dbReference type="InterPro" id="IPR029039">
    <property type="entry name" value="Flavoprotein-like_sf"/>
</dbReference>
<keyword evidence="4 9" id="KW-0285">Flavoprotein</keyword>
<keyword evidence="13" id="KW-1185">Reference proteome</keyword>
<evidence type="ECO:0000256" key="1">
    <source>
        <dbReference type="ARBA" id="ARBA00001917"/>
    </source>
</evidence>
<organism evidence="12 13">
    <name type="scientific">Tilletiaria anomala (strain ATCC 24038 / CBS 436.72 / UBC 951)</name>
    <dbReference type="NCBI Taxonomy" id="1037660"/>
    <lineage>
        <taxon>Eukaryota</taxon>
        <taxon>Fungi</taxon>
        <taxon>Dikarya</taxon>
        <taxon>Basidiomycota</taxon>
        <taxon>Ustilaginomycotina</taxon>
        <taxon>Exobasidiomycetes</taxon>
        <taxon>Georgefischeriales</taxon>
        <taxon>Tilletiariaceae</taxon>
        <taxon>Tilletiaria</taxon>
    </lineage>
</organism>
<comment type="subcellular location">
    <subcellularLocation>
        <location evidence="9">Cytoplasm</location>
    </subcellularLocation>
    <subcellularLocation>
        <location evidence="9">Mitochondrion</location>
    </subcellularLocation>
    <text evidence="9">Relocalizes to mitochondria after H(2)O(2) exposure.</text>
</comment>
<evidence type="ECO:0000259" key="11">
    <source>
        <dbReference type="PROSITE" id="PS51384"/>
    </source>
</evidence>
<feature type="binding site" evidence="9">
    <location>
        <begin position="74"/>
        <end position="77"/>
    </location>
    <ligand>
        <name>FMN</name>
        <dbReference type="ChEBI" id="CHEBI:58210"/>
    </ligand>
</feature>
<feature type="binding site" evidence="9">
    <location>
        <begin position="112"/>
        <end position="121"/>
    </location>
    <ligand>
        <name>FMN</name>
        <dbReference type="ChEBI" id="CHEBI:58210"/>
    </ligand>
</feature>
<dbReference type="OMA" id="DIMSIPR"/>
<dbReference type="InterPro" id="IPR001433">
    <property type="entry name" value="OxRdtase_FAD/NAD-bd"/>
</dbReference>
<evidence type="ECO:0000256" key="3">
    <source>
        <dbReference type="ARBA" id="ARBA00022490"/>
    </source>
</evidence>
<feature type="binding site" evidence="9">
    <location>
        <position position="147"/>
    </location>
    <ligand>
        <name>FMN</name>
        <dbReference type="ChEBI" id="CHEBI:58210"/>
    </ligand>
</feature>
<proteinExistence type="inferred from homology"/>
<dbReference type="Pfam" id="PF00667">
    <property type="entry name" value="FAD_binding_1"/>
    <property type="match status" value="1"/>
</dbReference>
<dbReference type="InterPro" id="IPR017938">
    <property type="entry name" value="Riboflavin_synthase-like_b-brl"/>
</dbReference>
<dbReference type="InterPro" id="IPR003097">
    <property type="entry name" value="CysJ-like_FAD-binding"/>
</dbReference>
<dbReference type="FunCoup" id="A0A066VL08">
    <property type="interactions" value="390"/>
</dbReference>
<dbReference type="PANTHER" id="PTHR19384:SF10">
    <property type="entry name" value="NADPH-DEPENDENT DIFLAVIN OXIDOREDUCTASE 1"/>
    <property type="match status" value="1"/>
</dbReference>
<dbReference type="InterPro" id="IPR039261">
    <property type="entry name" value="FNR_nucleotide-bd"/>
</dbReference>
<dbReference type="AlphaFoldDB" id="A0A066VL08"/>
<dbReference type="InterPro" id="IPR017927">
    <property type="entry name" value="FAD-bd_FR_type"/>
</dbReference>
<evidence type="ECO:0000256" key="9">
    <source>
        <dbReference type="HAMAP-Rule" id="MF_03178"/>
    </source>
</evidence>
<feature type="binding site" evidence="9">
    <location>
        <begin position="490"/>
        <end position="493"/>
    </location>
    <ligand>
        <name>FAD</name>
        <dbReference type="ChEBI" id="CHEBI:57692"/>
    </ligand>
</feature>
<comment type="caution">
    <text evidence="9">Lacks conserved residue(s) required for the propagation of feature annotation.</text>
</comment>
<comment type="similarity">
    <text evidence="9">In the N-terminal section; belongs to the flavodoxin family.</text>
</comment>
<evidence type="ECO:0000259" key="10">
    <source>
        <dbReference type="PROSITE" id="PS50902"/>
    </source>
</evidence>
<dbReference type="InterPro" id="IPR008254">
    <property type="entry name" value="Flavodoxin/NO_synth"/>
</dbReference>
<dbReference type="EC" id="1.18.1.-" evidence="9"/>
<dbReference type="PRINTS" id="PR00371">
    <property type="entry name" value="FPNCR"/>
</dbReference>
<comment type="similarity">
    <text evidence="9">Belongs to the NADPH-dependent diflavin oxidoreductase NDOR1 family.</text>
</comment>
<dbReference type="Gene3D" id="3.40.50.360">
    <property type="match status" value="1"/>
</dbReference>
<dbReference type="Pfam" id="PF00258">
    <property type="entry name" value="Flavodoxin_1"/>
    <property type="match status" value="1"/>
</dbReference>
<name>A0A066VL08_TILAU</name>
<protein>
    <recommendedName>
        <fullName evidence="9">NADPH-dependent diflavin oxidoreductase 1</fullName>
        <ecNumber evidence="9">1.18.1.-</ecNumber>
    </recommendedName>
    <alternativeName>
        <fullName evidence="9">NADPH-dependent FMN and FAD-containing oxidoreductase</fullName>
    </alternativeName>
</protein>
<feature type="domain" description="FAD-binding FR-type" evidence="11">
    <location>
        <begin position="223"/>
        <end position="521"/>
    </location>
</feature>
<dbReference type="GO" id="GO:0005739">
    <property type="term" value="C:mitochondrion"/>
    <property type="evidence" value="ECO:0007669"/>
    <property type="project" value="UniProtKB-SubCell"/>
</dbReference>
<dbReference type="GO" id="GO:0016651">
    <property type="term" value="F:oxidoreductase activity, acting on NAD(P)H"/>
    <property type="evidence" value="ECO:0007669"/>
    <property type="project" value="UniProtKB-UniRule"/>
</dbReference>
<dbReference type="GO" id="GO:0005829">
    <property type="term" value="C:cytosol"/>
    <property type="evidence" value="ECO:0007669"/>
    <property type="project" value="TreeGrafter"/>
</dbReference>
<dbReference type="Gene3D" id="3.40.50.80">
    <property type="entry name" value="Nucleotide-binding domain of ferredoxin-NADP reductase (FNR) module"/>
    <property type="match status" value="1"/>
</dbReference>
<evidence type="ECO:0000313" key="13">
    <source>
        <dbReference type="Proteomes" id="UP000027361"/>
    </source>
</evidence>
<dbReference type="GeneID" id="25263013"/>
<comment type="similarity">
    <text evidence="9">In the C-terminal section; belongs to the flavoprotein pyridine nucleotide cytochrome reductase family.</text>
</comment>
<dbReference type="HAMAP" id="MF_03178">
    <property type="entry name" value="NDOR1"/>
    <property type="match status" value="1"/>
</dbReference>
<dbReference type="Proteomes" id="UP000027361">
    <property type="component" value="Unassembled WGS sequence"/>
</dbReference>
<feature type="binding site" evidence="9">
    <location>
        <position position="405"/>
    </location>
    <ligand>
        <name>FAD</name>
        <dbReference type="ChEBI" id="CHEBI:57692"/>
    </ligand>
</feature>
<comment type="caution">
    <text evidence="12">The sequence shown here is derived from an EMBL/GenBank/DDBJ whole genome shotgun (WGS) entry which is preliminary data.</text>
</comment>
<dbReference type="GO" id="GO:0010181">
    <property type="term" value="F:FMN binding"/>
    <property type="evidence" value="ECO:0007669"/>
    <property type="project" value="UniProtKB-UniRule"/>
</dbReference>
<dbReference type="PRINTS" id="PR00369">
    <property type="entry name" value="FLAVODOXIN"/>
</dbReference>
<dbReference type="SUPFAM" id="SSF63380">
    <property type="entry name" value="Riboflavin synthase domain-like"/>
    <property type="match status" value="1"/>
</dbReference>
<evidence type="ECO:0000256" key="8">
    <source>
        <dbReference type="ARBA" id="ARBA00023002"/>
    </source>
</evidence>
<comment type="subunit">
    <text evidence="9">Interacts with DRE2; as part of the cytosolic iron-sulfur (Fe-S) protein assembly (CIA) machinery.</text>
</comment>
<reference evidence="12 13" key="1">
    <citation type="submission" date="2014-05" db="EMBL/GenBank/DDBJ databases">
        <title>Draft genome sequence of a rare smut relative, Tilletiaria anomala UBC 951.</title>
        <authorList>
            <consortium name="DOE Joint Genome Institute"/>
            <person name="Toome M."/>
            <person name="Kuo A."/>
            <person name="Henrissat B."/>
            <person name="Lipzen A."/>
            <person name="Tritt A."/>
            <person name="Yoshinaga Y."/>
            <person name="Zane M."/>
            <person name="Barry K."/>
            <person name="Grigoriev I.V."/>
            <person name="Spatafora J.W."/>
            <person name="Aimea M.C."/>
        </authorList>
    </citation>
    <scope>NUCLEOTIDE SEQUENCE [LARGE SCALE GENOMIC DNA]</scope>
    <source>
        <strain evidence="12 13">UBC 951</strain>
    </source>
</reference>
<keyword evidence="7 9" id="KW-0521">NADP</keyword>
<keyword evidence="3 9" id="KW-0963">Cytoplasm</keyword>
<sequence length="702" mass="79413">MAAAPPLNDADARAIMERRVKVIYASQTGNAEDVADRIAQLARRKRFGAQVLDIADYDVTELVEEPQPVIFIISTTGLGDFPSSARPFWRFLLRKDLPVDILSDLNFTVFGLGDSSYAKFCWPARLLRRRLESLGAVEYVKGEDADDQHPMGIEGALVPFLQTLFTQLQSDFVLPTSLKEIPEYELLPPQITVRLLSHSLATGQTSNASAINGSATSNGKEKVRQGLARLTRNERMTARDHWQDVRLLEFEHVGWRSLSDDLNSNDDPERECRWLQMNSHDKSGGECYSDMKYEAGDIFCVKAHNSDAHVDRFFARMGWSNMKEELVQLECLSQTRKLPPDIPRRLKLSDLVKSHLDICSVPRPSFFHTIRQFSPAGSMEREKLDEYCTPGEGADDMFDYAMRVRRTILEVLEEFQSVNFGLERLCEVVPFTRERQFSIASSAEYLDFQKSGKGQQGKGASLANKRSSDKVQLAVAIVKYKTRLREPRRGVCTAWLSALEVGTAAADQIPYRIEKGTMRLPQDDTTPVLYIGPGTGVAPMRAFLQQRLLSRERECSCTVVEAKEHDETNGKAIAGHGAKEAANRIFLGFRHSQKDFLFAEEWQRWSRLGFLEWRLAASRESASGEKFYVQDLIKQDSALLWRHIGEQGGYVLISGSSGKMPEAVREALREVCKQEADMDDEQAARFLQAMVAQRRLQEECWS</sequence>
<evidence type="ECO:0000256" key="6">
    <source>
        <dbReference type="ARBA" id="ARBA00022827"/>
    </source>
</evidence>
<evidence type="ECO:0000313" key="12">
    <source>
        <dbReference type="EMBL" id="KDN39260.1"/>
    </source>
</evidence>
<comment type="cofactor">
    <cofactor evidence="2 9">
        <name>FAD</name>
        <dbReference type="ChEBI" id="CHEBI:57692"/>
    </cofactor>
</comment>
<evidence type="ECO:0000256" key="2">
    <source>
        <dbReference type="ARBA" id="ARBA00001974"/>
    </source>
</evidence>
<keyword evidence="9" id="KW-0496">Mitochondrion</keyword>
<dbReference type="InterPro" id="IPR028879">
    <property type="entry name" value="NDOR1"/>
</dbReference>
<dbReference type="STRING" id="1037660.A0A066VL08"/>
<dbReference type="GO" id="GO:0050660">
    <property type="term" value="F:flavin adenine dinucleotide binding"/>
    <property type="evidence" value="ECO:0007669"/>
    <property type="project" value="UniProtKB-UniRule"/>
</dbReference>
<feature type="binding site" evidence="9">
    <location>
        <position position="701"/>
    </location>
    <ligand>
        <name>FAD</name>
        <dbReference type="ChEBI" id="CHEBI:57692"/>
    </ligand>
</feature>